<keyword evidence="8" id="KW-1185">Reference proteome</keyword>
<dbReference type="InterPro" id="IPR041577">
    <property type="entry name" value="RT_RNaseH_2"/>
</dbReference>
<dbReference type="PANTHER" id="PTHR37984">
    <property type="entry name" value="PROTEIN CBG26694"/>
    <property type="match status" value="1"/>
</dbReference>
<dbReference type="InterPro" id="IPR050951">
    <property type="entry name" value="Retrovirus_Pol_polyprotein"/>
</dbReference>
<feature type="domain" description="Reverse transcriptase" evidence="5">
    <location>
        <begin position="1"/>
        <end position="89"/>
    </location>
</feature>
<sequence length="784" mass="87794">MVAIRANQRKAFYSGGRQDTATGDEDGILGGLEGVQCYLDDILITGETEEEHLQNLNATLQRLEEYGLRVRRSKCEFFQSSVEYLGHVIDSEGLHKAPSKTKAIMEAPAPQNVSQLRSYLGLLNYYGKFIPNLSSQLRPLHQLLCHGSAWQWTPQCEAAFVQTKKALLESDVLTHFDPALPIQLACDASPYGVGAVISHILPNGEERPIAFASRTLSHAESNYAQIEREALGIVFGVRKFHQYLFGRKFILLTDHRPLTKIFGSHTGIPSLAAGRMQRWALLLSAHDYEIRYRKAELHANADGLSRLPLPVDRAEPSRAGIFYFREVEEAPITAAQVKKHTRNDPVLAKLMDVVVNGGHSDLPELKPYLTRRNELSVQAGCVLWGRRVIIPPGLQRKLLQQLHEGHCGMVRMKELARSYFWWPGLDGQIEETVRACTSCQQVRCMPQPASLHPWDCPEVPWQRVHVDFAGPLEERMFLVAVDAHSKWPEVAIMRATTAEKTIERLGEVFSRFGFPEQLVSDNGPQFVSQEFERFLEANGVQHIRSAPYHPSSNGLAERFVQSMKNALKASSGECSLHQRLNRFLLSYRNIPHATTQATPAALLLKRQLRTNLDLLKPPQTKDTVHQKQQAQVQRREQRAKERTFHAGDKVLARNYNNRPKWMPATILEQTGPVSYTVRTANDLVWKRHTDQLLAGGTAPLEIPLEIPPMASAEPSKLDGPASPTITLDTPEPGEPVSQGLAPAVVSETERSPCSTPNPAPVTGSMPVAIRHSLRDRRPPDRLNL</sequence>
<dbReference type="InterPro" id="IPR012337">
    <property type="entry name" value="RNaseH-like_sf"/>
</dbReference>
<comment type="caution">
    <text evidence="7">The sequence shown here is derived from an EMBL/GenBank/DDBJ whole genome shotgun (WGS) entry which is preliminary data.</text>
</comment>
<dbReference type="Pfam" id="PF17919">
    <property type="entry name" value="RT_RNaseH_2"/>
    <property type="match status" value="1"/>
</dbReference>
<protein>
    <recommendedName>
        <fullName evidence="3">Gypsy retrotransposon integrase-like protein 1</fullName>
        <ecNumber evidence="2">3.1.26.4</ecNumber>
    </recommendedName>
</protein>
<evidence type="ECO:0000256" key="4">
    <source>
        <dbReference type="SAM" id="MobiDB-lite"/>
    </source>
</evidence>
<dbReference type="FunFam" id="3.30.70.270:FF:000026">
    <property type="entry name" value="Transposon Ty3-G Gag-Pol polyprotein"/>
    <property type="match status" value="1"/>
</dbReference>
<dbReference type="FunFam" id="3.10.20.370:FF:000001">
    <property type="entry name" value="Retrovirus-related Pol polyprotein from transposon 17.6-like protein"/>
    <property type="match status" value="1"/>
</dbReference>
<name>A0A9Q1FD74_SYNKA</name>
<dbReference type="GO" id="GO:0003676">
    <property type="term" value="F:nucleic acid binding"/>
    <property type="evidence" value="ECO:0007669"/>
    <property type="project" value="InterPro"/>
</dbReference>
<dbReference type="EMBL" id="JAINUF010000006">
    <property type="protein sequence ID" value="KAJ8356082.1"/>
    <property type="molecule type" value="Genomic_DNA"/>
</dbReference>
<dbReference type="AlphaFoldDB" id="A0A9Q1FD74"/>
<comment type="similarity">
    <text evidence="1">Belongs to the beta type-B retroviral polymerase family. HERV class-II K(HML-2) pol subfamily.</text>
</comment>
<dbReference type="CDD" id="cd09274">
    <property type="entry name" value="RNase_HI_RT_Ty3"/>
    <property type="match status" value="1"/>
</dbReference>
<proteinExistence type="inferred from homology"/>
<dbReference type="Gene3D" id="3.30.420.10">
    <property type="entry name" value="Ribonuclease H-like superfamily/Ribonuclease H"/>
    <property type="match status" value="1"/>
</dbReference>
<dbReference type="Proteomes" id="UP001152622">
    <property type="component" value="Chromosome 6"/>
</dbReference>
<evidence type="ECO:0000313" key="7">
    <source>
        <dbReference type="EMBL" id="KAJ8356082.1"/>
    </source>
</evidence>
<dbReference type="InterPro" id="IPR041588">
    <property type="entry name" value="Integrase_H2C2"/>
</dbReference>
<dbReference type="InterPro" id="IPR001584">
    <property type="entry name" value="Integrase_cat-core"/>
</dbReference>
<dbReference type="SUPFAM" id="SSF53098">
    <property type="entry name" value="Ribonuclease H-like"/>
    <property type="match status" value="1"/>
</dbReference>
<dbReference type="FunFam" id="3.30.420.10:FF:000063">
    <property type="entry name" value="Retrovirus-related Pol polyprotein from transposon 297-like Protein"/>
    <property type="match status" value="1"/>
</dbReference>
<evidence type="ECO:0000313" key="8">
    <source>
        <dbReference type="Proteomes" id="UP001152622"/>
    </source>
</evidence>
<dbReference type="GO" id="GO:0004523">
    <property type="term" value="F:RNA-DNA hybrid ribonuclease activity"/>
    <property type="evidence" value="ECO:0007669"/>
    <property type="project" value="UniProtKB-EC"/>
</dbReference>
<feature type="domain" description="Integrase catalytic" evidence="6">
    <location>
        <begin position="456"/>
        <end position="607"/>
    </location>
</feature>
<dbReference type="CDD" id="cd04508">
    <property type="entry name" value="Tudor_SF"/>
    <property type="match status" value="1"/>
</dbReference>
<dbReference type="GO" id="GO:0015074">
    <property type="term" value="P:DNA integration"/>
    <property type="evidence" value="ECO:0007669"/>
    <property type="project" value="InterPro"/>
</dbReference>
<evidence type="ECO:0000256" key="2">
    <source>
        <dbReference type="ARBA" id="ARBA00012180"/>
    </source>
</evidence>
<dbReference type="FunFam" id="1.10.340.70:FF:000003">
    <property type="entry name" value="Protein CBG25708"/>
    <property type="match status" value="1"/>
</dbReference>
<dbReference type="EC" id="3.1.26.4" evidence="2"/>
<dbReference type="InterPro" id="IPR036397">
    <property type="entry name" value="RNaseH_sf"/>
</dbReference>
<dbReference type="Pfam" id="PF17921">
    <property type="entry name" value="Integrase_H2C2"/>
    <property type="match status" value="1"/>
</dbReference>
<feature type="region of interest" description="Disordered" evidence="4">
    <location>
        <begin position="710"/>
        <end position="784"/>
    </location>
</feature>
<dbReference type="OrthoDB" id="775972at2759"/>
<dbReference type="Pfam" id="PF00665">
    <property type="entry name" value="rve"/>
    <property type="match status" value="1"/>
</dbReference>
<dbReference type="Gene3D" id="1.10.340.70">
    <property type="match status" value="1"/>
</dbReference>
<feature type="compositionally biased region" description="Basic and acidic residues" evidence="4">
    <location>
        <begin position="775"/>
        <end position="784"/>
    </location>
</feature>
<dbReference type="FunFam" id="3.30.70.270:FF:000003">
    <property type="entry name" value="Transposon Ty3-G Gag-Pol polyprotein"/>
    <property type="match status" value="1"/>
</dbReference>
<dbReference type="CDD" id="cd01647">
    <property type="entry name" value="RT_LTR"/>
    <property type="match status" value="1"/>
</dbReference>
<reference evidence="7" key="1">
    <citation type="journal article" date="2023" name="Science">
        <title>Genome structures resolve the early diversification of teleost fishes.</title>
        <authorList>
            <person name="Parey E."/>
            <person name="Louis A."/>
            <person name="Montfort J."/>
            <person name="Bouchez O."/>
            <person name="Roques C."/>
            <person name="Iampietro C."/>
            <person name="Lluch J."/>
            <person name="Castinel A."/>
            <person name="Donnadieu C."/>
            <person name="Desvignes T."/>
            <person name="Floi Bucao C."/>
            <person name="Jouanno E."/>
            <person name="Wen M."/>
            <person name="Mejri S."/>
            <person name="Dirks R."/>
            <person name="Jansen H."/>
            <person name="Henkel C."/>
            <person name="Chen W.J."/>
            <person name="Zahm M."/>
            <person name="Cabau C."/>
            <person name="Klopp C."/>
            <person name="Thompson A.W."/>
            <person name="Robinson-Rechavi M."/>
            <person name="Braasch I."/>
            <person name="Lecointre G."/>
            <person name="Bobe J."/>
            <person name="Postlethwait J.H."/>
            <person name="Berthelot C."/>
            <person name="Roest Crollius H."/>
            <person name="Guiguen Y."/>
        </authorList>
    </citation>
    <scope>NUCLEOTIDE SEQUENCE</scope>
    <source>
        <strain evidence="7">WJC10195</strain>
    </source>
</reference>
<dbReference type="PANTHER" id="PTHR37984:SF13">
    <property type="entry name" value="RIBONUCLEASE H"/>
    <property type="match status" value="1"/>
</dbReference>
<evidence type="ECO:0000259" key="6">
    <source>
        <dbReference type="PROSITE" id="PS50994"/>
    </source>
</evidence>
<dbReference type="InterPro" id="IPR000477">
    <property type="entry name" value="RT_dom"/>
</dbReference>
<dbReference type="Gene3D" id="3.30.70.270">
    <property type="match status" value="2"/>
</dbReference>
<gene>
    <name evidence="7" type="ORF">SKAU_G00188760</name>
</gene>
<organism evidence="7 8">
    <name type="scientific">Synaphobranchus kaupii</name>
    <name type="common">Kaup's arrowtooth eel</name>
    <dbReference type="NCBI Taxonomy" id="118154"/>
    <lineage>
        <taxon>Eukaryota</taxon>
        <taxon>Metazoa</taxon>
        <taxon>Chordata</taxon>
        <taxon>Craniata</taxon>
        <taxon>Vertebrata</taxon>
        <taxon>Euteleostomi</taxon>
        <taxon>Actinopterygii</taxon>
        <taxon>Neopterygii</taxon>
        <taxon>Teleostei</taxon>
        <taxon>Anguilliformes</taxon>
        <taxon>Synaphobranchidae</taxon>
        <taxon>Synaphobranchus</taxon>
    </lineage>
</organism>
<evidence type="ECO:0000256" key="1">
    <source>
        <dbReference type="ARBA" id="ARBA00010879"/>
    </source>
</evidence>
<dbReference type="InterPro" id="IPR043128">
    <property type="entry name" value="Rev_trsase/Diguanyl_cyclase"/>
</dbReference>
<dbReference type="InterPro" id="IPR043502">
    <property type="entry name" value="DNA/RNA_pol_sf"/>
</dbReference>
<evidence type="ECO:0000259" key="5">
    <source>
        <dbReference type="PROSITE" id="PS50878"/>
    </source>
</evidence>
<evidence type="ECO:0000256" key="3">
    <source>
        <dbReference type="ARBA" id="ARBA00039658"/>
    </source>
</evidence>
<accession>A0A9Q1FD74</accession>
<dbReference type="SUPFAM" id="SSF56672">
    <property type="entry name" value="DNA/RNA polymerases"/>
    <property type="match status" value="1"/>
</dbReference>
<dbReference type="PROSITE" id="PS50994">
    <property type="entry name" value="INTEGRASE"/>
    <property type="match status" value="1"/>
</dbReference>
<dbReference type="Pfam" id="PF00078">
    <property type="entry name" value="RVT_1"/>
    <property type="match status" value="1"/>
</dbReference>
<dbReference type="PROSITE" id="PS50878">
    <property type="entry name" value="RT_POL"/>
    <property type="match status" value="1"/>
</dbReference>